<name>A0A845LFT2_HELGE</name>
<evidence type="ECO:0000313" key="4">
    <source>
        <dbReference type="Proteomes" id="UP000471031"/>
    </source>
</evidence>
<feature type="transmembrane region" description="Helical" evidence="2">
    <location>
        <begin position="85"/>
        <end position="105"/>
    </location>
</feature>
<dbReference type="Proteomes" id="UP000471031">
    <property type="component" value="Unassembled WGS sequence"/>
</dbReference>
<comment type="caution">
    <text evidence="3">The sequence shown here is derived from an EMBL/GenBank/DDBJ whole genome shotgun (WGS) entry which is preliminary data.</text>
</comment>
<dbReference type="AlphaFoldDB" id="A0A845LFT2"/>
<sequence length="300" mass="32126">MRLGMIYQRLRMIENVGKTNRIEVAGMEELSERTEQRDMDDKAQPKRRGRIAAAGFTGETVAGPLSPSLPPYKHKKKAARSRRPYLLLTAVALLLILGGGAVAWWSGWSPLVATVSTLSGGRITGPGINLATRERDLSAPKEASDALAGGSERKSAPGEPSWGDGWVTEMTSDSLPFIPVALVPLTGGRAVAADPQGMLYILDPEGKVERQFGRSAGSEVTKLTGLAVDPRGYIFVGTDERIEVWHGTGEFASYFSVGGGVTSLAVNEEGKLLVSDRNGKIKIFSAARPGNSLLMSKYPE</sequence>
<dbReference type="EMBL" id="WXEX01000010">
    <property type="protein sequence ID" value="MZP43810.1"/>
    <property type="molecule type" value="Genomic_DNA"/>
</dbReference>
<keyword evidence="2" id="KW-0472">Membrane</keyword>
<dbReference type="SUPFAM" id="SSF63829">
    <property type="entry name" value="Calcium-dependent phosphotriesterase"/>
    <property type="match status" value="1"/>
</dbReference>
<evidence type="ECO:0000256" key="1">
    <source>
        <dbReference type="SAM" id="MobiDB-lite"/>
    </source>
</evidence>
<keyword evidence="4" id="KW-1185">Reference proteome</keyword>
<dbReference type="Gene3D" id="2.120.10.30">
    <property type="entry name" value="TolB, C-terminal domain"/>
    <property type="match status" value="1"/>
</dbReference>
<keyword evidence="2" id="KW-0812">Transmembrane</keyword>
<keyword evidence="2" id="KW-1133">Transmembrane helix</keyword>
<dbReference type="InterPro" id="IPR011042">
    <property type="entry name" value="6-blade_b-propeller_TolB-like"/>
</dbReference>
<proteinExistence type="predicted"/>
<dbReference type="RefSeq" id="WP_204758227.1">
    <property type="nucleotide sequence ID" value="NZ_JAFBDC010000008.1"/>
</dbReference>
<evidence type="ECO:0000256" key="2">
    <source>
        <dbReference type="SAM" id="Phobius"/>
    </source>
</evidence>
<feature type="region of interest" description="Disordered" evidence="1">
    <location>
        <begin position="132"/>
        <end position="164"/>
    </location>
</feature>
<accession>A0A845LFT2</accession>
<feature type="compositionally biased region" description="Basic and acidic residues" evidence="1">
    <location>
        <begin position="132"/>
        <end position="144"/>
    </location>
</feature>
<reference evidence="3 4" key="1">
    <citation type="submission" date="2020-01" db="EMBL/GenBank/DDBJ databases">
        <title>Whole genome sequence of Heliobacterium gestii DSM 11169.</title>
        <authorList>
            <person name="Kyndt J.A."/>
            <person name="Meyer T.E."/>
        </authorList>
    </citation>
    <scope>NUCLEOTIDE SEQUENCE [LARGE SCALE GENOMIC DNA]</scope>
    <source>
        <strain evidence="3 4">DSM 11169</strain>
    </source>
</reference>
<organism evidence="3 4">
    <name type="scientific">Heliomicrobium gestii</name>
    <name type="common">Heliobacterium gestii</name>
    <dbReference type="NCBI Taxonomy" id="2699"/>
    <lineage>
        <taxon>Bacteria</taxon>
        <taxon>Bacillati</taxon>
        <taxon>Bacillota</taxon>
        <taxon>Clostridia</taxon>
        <taxon>Eubacteriales</taxon>
        <taxon>Heliobacteriaceae</taxon>
        <taxon>Heliomicrobium</taxon>
    </lineage>
</organism>
<gene>
    <name evidence="3" type="ORF">GTO89_12255</name>
</gene>
<evidence type="ECO:0000313" key="3">
    <source>
        <dbReference type="EMBL" id="MZP43810.1"/>
    </source>
</evidence>
<protein>
    <submittedName>
        <fullName evidence="3">Uncharacterized protein</fullName>
    </submittedName>
</protein>